<dbReference type="AlphaFoldDB" id="A0A6J4IU84"/>
<name>A0A6J4IU84_9ACTN</name>
<evidence type="ECO:0000259" key="1">
    <source>
        <dbReference type="Pfam" id="PF13524"/>
    </source>
</evidence>
<protein>
    <submittedName>
        <fullName evidence="2">Spore_germination_protein_CgeB</fullName>
    </submittedName>
</protein>
<dbReference type="InterPro" id="IPR055259">
    <property type="entry name" value="YkvP/CgeB_Glyco_trans-like"/>
</dbReference>
<dbReference type="SUPFAM" id="SSF53756">
    <property type="entry name" value="UDP-Glycosyltransferase/glycogen phosphorylase"/>
    <property type="match status" value="1"/>
</dbReference>
<dbReference type="EMBL" id="CADCSZ010000165">
    <property type="protein sequence ID" value="CAA9259405.1"/>
    <property type="molecule type" value="Genomic_DNA"/>
</dbReference>
<sequence>MKIVVFCHSLVSDWNHGNAHFLRGVTAELLERGHDVQVFEPLDGWSRAHLVVEEGPEAIADVRRAFPWLSSTSYDTAEPDVPAMTDGADLVLVHEWNEPSLVEAVGRHRAAGGYRLLFHDTHHRAATRPEEMARFDLRHYDGVLAFGDVIRQRYLKHGWAERAWTWHEAADVRTFRPLDGVSRRGDLVWIGNWGDGERTRELHEFLVEPVRRLGLRAQVYGVRYPEAARDDLRRAGITHGGWRANHRAPSAFAAHGATVHVPRRPYVEALPGIPTIRPFEALACAIPLVSAPWDDSEGLFRPGQDFLVGRTGREVQSHLDDVLHDPELAASLRRCGLETIRGRHTCAHRVDELLAIVDELGPGTGAAAGG</sequence>
<dbReference type="Gene3D" id="3.40.50.2000">
    <property type="entry name" value="Glycogen Phosphorylase B"/>
    <property type="match status" value="2"/>
</dbReference>
<dbReference type="Pfam" id="PF13524">
    <property type="entry name" value="Glyco_trans_1_2"/>
    <property type="match status" value="1"/>
</dbReference>
<accession>A0A6J4IU84</accession>
<feature type="domain" description="Spore protein YkvP/CgeB glycosyl transferase-like" evidence="1">
    <location>
        <begin position="201"/>
        <end position="355"/>
    </location>
</feature>
<reference evidence="2" key="1">
    <citation type="submission" date="2020-02" db="EMBL/GenBank/DDBJ databases">
        <authorList>
            <person name="Meier V. D."/>
        </authorList>
    </citation>
    <scope>NUCLEOTIDE SEQUENCE</scope>
    <source>
        <strain evidence="2">AVDCRST_MAG76</strain>
    </source>
</reference>
<organism evidence="2">
    <name type="scientific">uncultured Acidimicrobiales bacterium</name>
    <dbReference type="NCBI Taxonomy" id="310071"/>
    <lineage>
        <taxon>Bacteria</taxon>
        <taxon>Bacillati</taxon>
        <taxon>Actinomycetota</taxon>
        <taxon>Acidimicrobiia</taxon>
        <taxon>Acidimicrobiales</taxon>
        <taxon>environmental samples</taxon>
    </lineage>
</organism>
<gene>
    <name evidence="2" type="ORF">AVDCRST_MAG76-2738</name>
</gene>
<proteinExistence type="predicted"/>
<evidence type="ECO:0000313" key="2">
    <source>
        <dbReference type="EMBL" id="CAA9259405.1"/>
    </source>
</evidence>